<name>A0A814LLF5_ADIRI</name>
<keyword evidence="1" id="KW-0732">Signal</keyword>
<protein>
    <submittedName>
        <fullName evidence="2">Uncharacterized protein</fullName>
    </submittedName>
</protein>
<accession>A0A814LLF5</accession>
<dbReference type="OrthoDB" id="10018560at2759"/>
<evidence type="ECO:0000256" key="1">
    <source>
        <dbReference type="SAM" id="SignalP"/>
    </source>
</evidence>
<organism evidence="2 4">
    <name type="scientific">Adineta ricciae</name>
    <name type="common">Rotifer</name>
    <dbReference type="NCBI Taxonomy" id="249248"/>
    <lineage>
        <taxon>Eukaryota</taxon>
        <taxon>Metazoa</taxon>
        <taxon>Spiralia</taxon>
        <taxon>Gnathifera</taxon>
        <taxon>Rotifera</taxon>
        <taxon>Eurotatoria</taxon>
        <taxon>Bdelloidea</taxon>
        <taxon>Adinetida</taxon>
        <taxon>Adinetidae</taxon>
        <taxon>Adineta</taxon>
    </lineage>
</organism>
<dbReference type="Proteomes" id="UP000663852">
    <property type="component" value="Unassembled WGS sequence"/>
</dbReference>
<evidence type="ECO:0000313" key="2">
    <source>
        <dbReference type="EMBL" id="CAF1066635.1"/>
    </source>
</evidence>
<keyword evidence="4" id="KW-1185">Reference proteome</keyword>
<dbReference type="EMBL" id="CAJNOR010001060">
    <property type="protein sequence ID" value="CAF1066635.1"/>
    <property type="molecule type" value="Genomic_DNA"/>
</dbReference>
<comment type="caution">
    <text evidence="2">The sequence shown here is derived from an EMBL/GenBank/DDBJ whole genome shotgun (WGS) entry which is preliminary data.</text>
</comment>
<evidence type="ECO:0000313" key="3">
    <source>
        <dbReference type="EMBL" id="CAF1092047.1"/>
    </source>
</evidence>
<proteinExistence type="predicted"/>
<dbReference type="EMBL" id="CAJNOJ010000094">
    <property type="protein sequence ID" value="CAF1092047.1"/>
    <property type="molecule type" value="Genomic_DNA"/>
</dbReference>
<dbReference type="Proteomes" id="UP000663828">
    <property type="component" value="Unassembled WGS sequence"/>
</dbReference>
<gene>
    <name evidence="3" type="ORF">EDS130_LOCUS19532</name>
    <name evidence="2" type="ORF">XAT740_LOCUS16578</name>
</gene>
<feature type="chain" id="PRO_5035602307" evidence="1">
    <location>
        <begin position="20"/>
        <end position="161"/>
    </location>
</feature>
<feature type="signal peptide" evidence="1">
    <location>
        <begin position="1"/>
        <end position="19"/>
    </location>
</feature>
<evidence type="ECO:0000313" key="4">
    <source>
        <dbReference type="Proteomes" id="UP000663828"/>
    </source>
</evidence>
<dbReference type="AlphaFoldDB" id="A0A814LLF5"/>
<reference evidence="2" key="1">
    <citation type="submission" date="2021-02" db="EMBL/GenBank/DDBJ databases">
        <authorList>
            <person name="Nowell W R."/>
        </authorList>
    </citation>
    <scope>NUCLEOTIDE SEQUENCE</scope>
</reference>
<sequence>MATLIQVTCFLLLIGTAQSWLFPSTFFDESPMNGTAISSMFDEMNKMMAAMHQRFQHLMNSAPFPSDNTDDQQQLDAVEPVCNTTVSSSSPSVPYRRKKFRQAKLTTTTCIKELVVNGKKQIFKATNVTDENGVLISQNKIYQTISISTSNQTLPADIIAY</sequence>